<dbReference type="SUPFAM" id="SSF55729">
    <property type="entry name" value="Acyl-CoA N-acyltransferases (Nat)"/>
    <property type="match status" value="1"/>
</dbReference>
<dbReference type="Pfam" id="PF13302">
    <property type="entry name" value="Acetyltransf_3"/>
    <property type="match status" value="1"/>
</dbReference>
<name>E7GMN1_CLOS6</name>
<dbReference type="InterPro" id="IPR000182">
    <property type="entry name" value="GNAT_dom"/>
</dbReference>
<dbReference type="AlphaFoldDB" id="E7GMN1"/>
<dbReference type="Proteomes" id="UP000002970">
    <property type="component" value="Unassembled WGS sequence"/>
</dbReference>
<evidence type="ECO:0000259" key="1">
    <source>
        <dbReference type="Pfam" id="PF13302"/>
    </source>
</evidence>
<sequence>MGGKQMECRIRKRRMKDAADLAAVINNKDIQDNLRDGLPYPYTEKDAGEFISAMLAAGENQIYAFAITVGDKVIGSIGVYRQDNNHARTAEMGYYIAKGYWPVCLLALVLFF</sequence>
<dbReference type="PANTHER" id="PTHR43328:SF1">
    <property type="entry name" value="N-ACETYLTRANSFERASE DOMAIN-CONTAINING PROTEIN"/>
    <property type="match status" value="1"/>
</dbReference>
<dbReference type="Gene3D" id="3.40.630.30">
    <property type="match status" value="1"/>
</dbReference>
<keyword evidence="3" id="KW-1185">Reference proteome</keyword>
<evidence type="ECO:0000313" key="3">
    <source>
        <dbReference type="Proteomes" id="UP000002970"/>
    </source>
</evidence>
<dbReference type="GO" id="GO:0016747">
    <property type="term" value="F:acyltransferase activity, transferring groups other than amino-acyl groups"/>
    <property type="evidence" value="ECO:0007669"/>
    <property type="project" value="InterPro"/>
</dbReference>
<gene>
    <name evidence="2" type="ORF">HMPREF9474_02176</name>
</gene>
<accession>E7GMN1</accession>
<dbReference type="EMBL" id="ADLQ01000049">
    <property type="protein sequence ID" value="EGA93973.1"/>
    <property type="molecule type" value="Genomic_DNA"/>
</dbReference>
<protein>
    <submittedName>
        <fullName evidence="2">GNAT family Acetyltransferase</fullName>
    </submittedName>
</protein>
<evidence type="ECO:0000313" key="2">
    <source>
        <dbReference type="EMBL" id="EGA93973.1"/>
    </source>
</evidence>
<proteinExistence type="predicted"/>
<dbReference type="HOGENOM" id="CLU_2300973_0_0_9"/>
<dbReference type="PANTHER" id="PTHR43328">
    <property type="entry name" value="ACETYLTRANSFERASE-RELATED"/>
    <property type="match status" value="1"/>
</dbReference>
<comment type="caution">
    <text evidence="2">The sequence shown here is derived from an EMBL/GenBank/DDBJ whole genome shotgun (WGS) entry which is preliminary data.</text>
</comment>
<dbReference type="STRING" id="1512.GCA_900049235_02351"/>
<dbReference type="InterPro" id="IPR016181">
    <property type="entry name" value="Acyl_CoA_acyltransferase"/>
</dbReference>
<reference evidence="2 3" key="1">
    <citation type="submission" date="2010-12" db="EMBL/GenBank/DDBJ databases">
        <title>The Genome Sequence of Clostridium symbiosum strain WAL-14163.</title>
        <authorList>
            <person name="Earl A."/>
            <person name="Ward D."/>
            <person name="Feldgarden M."/>
            <person name="Gevers D."/>
            <person name="Finegold S.M."/>
            <person name="Summanen P.H."/>
            <person name="Molitoris D.R."/>
            <person name="Vaisanen M.L."/>
            <person name="Daigneault M."/>
            <person name="Young S.K."/>
            <person name="Zeng Q."/>
            <person name="Gargeya S."/>
            <person name="Fitzgerald M."/>
            <person name="Haas B."/>
            <person name="Abouelleil A."/>
            <person name="Alvarado L."/>
            <person name="Arachchi H.M."/>
            <person name="Berlin A."/>
            <person name="Brown A."/>
            <person name="Chapman S.B."/>
            <person name="Chen Z."/>
            <person name="Dunbar C."/>
            <person name="Freedman E."/>
            <person name="Gearin G."/>
            <person name="Gellesch M."/>
            <person name="Goldberg J."/>
            <person name="Griggs A."/>
            <person name="Gujja S."/>
            <person name="Heilman E."/>
            <person name="Heiman D."/>
            <person name="Howarth C."/>
            <person name="Larson L."/>
            <person name="Lui A."/>
            <person name="MacDonald P.J.P."/>
            <person name="Mehta T."/>
            <person name="Montmayeur A."/>
            <person name="Murphy C."/>
            <person name="Neiman D."/>
            <person name="Pearson M."/>
            <person name="Priest M."/>
            <person name="Roberts A."/>
            <person name="Saif S."/>
            <person name="Shea T."/>
            <person name="Shenoy N."/>
            <person name="Sisk P."/>
            <person name="Stolte C."/>
            <person name="Sykes S."/>
            <person name="White J."/>
            <person name="Yandava C."/>
            <person name="Nusbaum C."/>
            <person name="Birren B."/>
        </authorList>
    </citation>
    <scope>NUCLEOTIDE SEQUENCE [LARGE SCALE GENOMIC DNA]</scope>
    <source>
        <strain evidence="2 3">WAL-14163</strain>
    </source>
</reference>
<dbReference type="eggNOG" id="COG1670">
    <property type="taxonomic scope" value="Bacteria"/>
</dbReference>
<keyword evidence="2" id="KW-0808">Transferase</keyword>
<feature type="domain" description="N-acetyltransferase" evidence="1">
    <location>
        <begin position="10"/>
        <end position="101"/>
    </location>
</feature>
<organism evidence="2 3">
    <name type="scientific">Clostridium symbiosum (strain WAL-14163)</name>
    <dbReference type="NCBI Taxonomy" id="742740"/>
    <lineage>
        <taxon>Bacteria</taxon>
        <taxon>Bacillati</taxon>
        <taxon>Bacillota</taxon>
        <taxon>Clostridia</taxon>
        <taxon>Lachnospirales</taxon>
        <taxon>Lachnospiraceae</taxon>
        <taxon>Otoolea</taxon>
    </lineage>
</organism>